<evidence type="ECO:0000256" key="2">
    <source>
        <dbReference type="ARBA" id="ARBA00004434"/>
    </source>
</evidence>
<dbReference type="InterPro" id="IPR004274">
    <property type="entry name" value="FCP1_dom"/>
</dbReference>
<dbReference type="GO" id="GO:0005744">
    <property type="term" value="C:TIM23 mitochondrial import inner membrane translocase complex"/>
    <property type="evidence" value="ECO:0007669"/>
    <property type="project" value="UniProtKB-UniRule"/>
</dbReference>
<evidence type="ECO:0000256" key="11">
    <source>
        <dbReference type="ARBA" id="ARBA00023128"/>
    </source>
</evidence>
<keyword evidence="4 14" id="KW-0813">Transport</keyword>
<keyword evidence="7 14" id="KW-0653">Protein transport</keyword>
<keyword evidence="10 14" id="KW-0811">Translocation</keyword>
<name>A0AAW2HQ57_9NEOP</name>
<comment type="function">
    <text evidence="1 14">Essential component of the TIM23 complex, a complex that mediates the translocation of transit peptide-containing proteins across the mitochondrial inner membrane.</text>
</comment>
<feature type="region of interest" description="Disordered" evidence="15">
    <location>
        <begin position="64"/>
        <end position="97"/>
    </location>
</feature>
<comment type="subunit">
    <text evidence="13">Component of the TIM23 complex at least composed of Tim23, Tim17 (Tim17a1, Tim17a2 or Tim17b1) and a Tim50.</text>
</comment>
<feature type="region of interest" description="Disordered" evidence="15">
    <location>
        <begin position="369"/>
        <end position="392"/>
    </location>
</feature>
<comment type="caution">
    <text evidence="17">The sequence shown here is derived from an EMBL/GenBank/DDBJ whole genome shotgun (WGS) entry which is preliminary data.</text>
</comment>
<feature type="compositionally biased region" description="Polar residues" evidence="15">
    <location>
        <begin position="375"/>
        <end position="384"/>
    </location>
</feature>
<evidence type="ECO:0000256" key="12">
    <source>
        <dbReference type="ARBA" id="ARBA00023136"/>
    </source>
</evidence>
<protein>
    <recommendedName>
        <fullName evidence="14">Mitochondrial import inner membrane translocase subunit TIM50</fullName>
    </recommendedName>
</protein>
<dbReference type="PANTHER" id="PTHR12210">
    <property type="entry name" value="DULLARD PROTEIN PHOSPHATASE"/>
    <property type="match status" value="1"/>
</dbReference>
<dbReference type="AlphaFoldDB" id="A0AAW2HQ57"/>
<comment type="similarity">
    <text evidence="3 14">Belongs to the TIM50 family.</text>
</comment>
<evidence type="ECO:0000259" key="16">
    <source>
        <dbReference type="PROSITE" id="PS50969"/>
    </source>
</evidence>
<keyword evidence="5" id="KW-0812">Transmembrane</keyword>
<dbReference type="FunFam" id="3.40.50.1000:FF:000019">
    <property type="entry name" value="Mitochondrial import inner membrane translocase subunit TIM50"/>
    <property type="match status" value="1"/>
</dbReference>
<reference evidence="17" key="1">
    <citation type="journal article" date="2024" name="Gigascience">
        <title>Chromosome-level genome of the poultry shaft louse Menopon gallinae provides insight into the host-switching and adaptive evolution of parasitic lice.</title>
        <authorList>
            <person name="Xu Y."/>
            <person name="Ma L."/>
            <person name="Liu S."/>
            <person name="Liang Y."/>
            <person name="Liu Q."/>
            <person name="He Z."/>
            <person name="Tian L."/>
            <person name="Duan Y."/>
            <person name="Cai W."/>
            <person name="Li H."/>
            <person name="Song F."/>
        </authorList>
    </citation>
    <scope>NUCLEOTIDE SEQUENCE</scope>
    <source>
        <strain evidence="17">Cailab_2023a</strain>
    </source>
</reference>
<evidence type="ECO:0000256" key="6">
    <source>
        <dbReference type="ARBA" id="ARBA00022792"/>
    </source>
</evidence>
<dbReference type="SUPFAM" id="SSF56784">
    <property type="entry name" value="HAD-like"/>
    <property type="match status" value="1"/>
</dbReference>
<feature type="compositionally biased region" description="Basic and acidic residues" evidence="15">
    <location>
        <begin position="87"/>
        <end position="97"/>
    </location>
</feature>
<keyword evidence="6" id="KW-0999">Mitochondrion inner membrane</keyword>
<organism evidence="17">
    <name type="scientific">Menopon gallinae</name>
    <name type="common">poultry shaft louse</name>
    <dbReference type="NCBI Taxonomy" id="328185"/>
    <lineage>
        <taxon>Eukaryota</taxon>
        <taxon>Metazoa</taxon>
        <taxon>Ecdysozoa</taxon>
        <taxon>Arthropoda</taxon>
        <taxon>Hexapoda</taxon>
        <taxon>Insecta</taxon>
        <taxon>Pterygota</taxon>
        <taxon>Neoptera</taxon>
        <taxon>Paraneoptera</taxon>
        <taxon>Psocodea</taxon>
        <taxon>Troctomorpha</taxon>
        <taxon>Phthiraptera</taxon>
        <taxon>Amblycera</taxon>
        <taxon>Menoponidae</taxon>
        <taxon>Menopon</taxon>
    </lineage>
</organism>
<dbReference type="SMART" id="SM00577">
    <property type="entry name" value="CPDc"/>
    <property type="match status" value="1"/>
</dbReference>
<dbReference type="GO" id="GO:0015031">
    <property type="term" value="P:protein transport"/>
    <property type="evidence" value="ECO:0007669"/>
    <property type="project" value="UniProtKB-KW"/>
</dbReference>
<evidence type="ECO:0000256" key="14">
    <source>
        <dbReference type="RuleBase" id="RU365079"/>
    </source>
</evidence>
<evidence type="ECO:0000256" key="3">
    <source>
        <dbReference type="ARBA" id="ARBA00006344"/>
    </source>
</evidence>
<dbReference type="Pfam" id="PF03031">
    <property type="entry name" value="NIF"/>
    <property type="match status" value="1"/>
</dbReference>
<evidence type="ECO:0000256" key="1">
    <source>
        <dbReference type="ARBA" id="ARBA00002959"/>
    </source>
</evidence>
<keyword evidence="9" id="KW-1133">Transmembrane helix</keyword>
<evidence type="ECO:0000256" key="5">
    <source>
        <dbReference type="ARBA" id="ARBA00022692"/>
    </source>
</evidence>
<dbReference type="InterPro" id="IPR050365">
    <property type="entry name" value="TIM50"/>
</dbReference>
<evidence type="ECO:0000256" key="8">
    <source>
        <dbReference type="ARBA" id="ARBA00022946"/>
    </source>
</evidence>
<dbReference type="EMBL" id="JARGDH010000004">
    <property type="protein sequence ID" value="KAL0271586.1"/>
    <property type="molecule type" value="Genomic_DNA"/>
</dbReference>
<accession>A0AAW2HQ57</accession>
<evidence type="ECO:0000313" key="17">
    <source>
        <dbReference type="EMBL" id="KAL0271586.1"/>
    </source>
</evidence>
<dbReference type="PROSITE" id="PS50969">
    <property type="entry name" value="FCP1"/>
    <property type="match status" value="1"/>
</dbReference>
<evidence type="ECO:0000256" key="10">
    <source>
        <dbReference type="ARBA" id="ARBA00023010"/>
    </source>
</evidence>
<gene>
    <name evidence="17" type="ORF">PYX00_008638</name>
</gene>
<evidence type="ECO:0000256" key="13">
    <source>
        <dbReference type="ARBA" id="ARBA00061911"/>
    </source>
</evidence>
<dbReference type="InterPro" id="IPR023214">
    <property type="entry name" value="HAD_sf"/>
</dbReference>
<dbReference type="InterPro" id="IPR036412">
    <property type="entry name" value="HAD-like_sf"/>
</dbReference>
<keyword evidence="11 14" id="KW-0496">Mitochondrion</keyword>
<dbReference type="CDD" id="cd07521">
    <property type="entry name" value="HAD_FCP1-like"/>
    <property type="match status" value="1"/>
</dbReference>
<keyword evidence="8 14" id="KW-0809">Transit peptide</keyword>
<evidence type="ECO:0000256" key="15">
    <source>
        <dbReference type="SAM" id="MobiDB-lite"/>
    </source>
</evidence>
<evidence type="ECO:0000256" key="9">
    <source>
        <dbReference type="ARBA" id="ARBA00022989"/>
    </source>
</evidence>
<feature type="domain" description="FCP1 homology" evidence="16">
    <location>
        <begin position="182"/>
        <end position="326"/>
    </location>
</feature>
<sequence length="392" mass="44996">MAVSSLNCFKVSRLLFNPVSKHLKPNVGLKRYSALNECESNAVTPRLRREFILNSSTTSKYLGKEFASNEDTSTPKIDEAGGGSNQDTKDDKNKQKDSGSNFVKYSTYASGVSVAIAGSYLVYKLGSPQLDENGVPIEDEFSSMPPLKQFYERFISQIYYYKKMAQEPSREKLLPDPLTYPYIQPPYTLILELTDLLVHPEWTYQTGWRFKKRPGVDHFLEQVAPPLFEVVVFTAEAGMTAFPILDALDPNGYIMYRLVRDATHFVDGHHVKNLNCLNRDLKKVIVVDWNSESVKFHKSNSIIVPRWQGNDDDLMLVDLAAFLKTIATAKVDDVRETLEYYQQFDNPVEAFRENQRKLMEQIEEKQRLEREKPNLLTSRGSWNPSFLHKKPQ</sequence>
<keyword evidence="12" id="KW-0472">Membrane</keyword>
<dbReference type="Gene3D" id="3.40.50.1000">
    <property type="entry name" value="HAD superfamily/HAD-like"/>
    <property type="match status" value="1"/>
</dbReference>
<evidence type="ECO:0000256" key="7">
    <source>
        <dbReference type="ARBA" id="ARBA00022927"/>
    </source>
</evidence>
<proteinExistence type="inferred from homology"/>
<evidence type="ECO:0000256" key="4">
    <source>
        <dbReference type="ARBA" id="ARBA00022448"/>
    </source>
</evidence>
<comment type="subcellular location">
    <subcellularLocation>
        <location evidence="2 14">Mitochondrion inner membrane</location>
        <topology evidence="2 14">Single-pass membrane protein</topology>
    </subcellularLocation>
</comment>